<evidence type="ECO:0000313" key="2">
    <source>
        <dbReference type="Proteomes" id="UP000593578"/>
    </source>
</evidence>
<gene>
    <name evidence="1" type="ORF">Gorai_023063</name>
</gene>
<dbReference type="EMBL" id="JABEZZ010000002">
    <property type="protein sequence ID" value="MBA0580862.1"/>
    <property type="molecule type" value="Genomic_DNA"/>
</dbReference>
<dbReference type="Proteomes" id="UP000593578">
    <property type="component" value="Unassembled WGS sequence"/>
</dbReference>
<proteinExistence type="predicted"/>
<dbReference type="AlphaFoldDB" id="A0A7J8NVV1"/>
<accession>A0A7J8NVV1</accession>
<name>A0A7J8NVV1_GOSRA</name>
<protein>
    <submittedName>
        <fullName evidence="1">Uncharacterized protein</fullName>
    </submittedName>
</protein>
<evidence type="ECO:0000313" key="1">
    <source>
        <dbReference type="EMBL" id="MBA0580862.1"/>
    </source>
</evidence>
<organism evidence="1 2">
    <name type="scientific">Gossypium raimondii</name>
    <name type="common">Peruvian cotton</name>
    <name type="synonym">Gossypium klotzschianum subsp. raimondii</name>
    <dbReference type="NCBI Taxonomy" id="29730"/>
    <lineage>
        <taxon>Eukaryota</taxon>
        <taxon>Viridiplantae</taxon>
        <taxon>Streptophyta</taxon>
        <taxon>Embryophyta</taxon>
        <taxon>Tracheophyta</taxon>
        <taxon>Spermatophyta</taxon>
        <taxon>Magnoliopsida</taxon>
        <taxon>eudicotyledons</taxon>
        <taxon>Gunneridae</taxon>
        <taxon>Pentapetalae</taxon>
        <taxon>rosids</taxon>
        <taxon>malvids</taxon>
        <taxon>Malvales</taxon>
        <taxon>Malvaceae</taxon>
        <taxon>Malvoideae</taxon>
        <taxon>Gossypium</taxon>
    </lineage>
</organism>
<comment type="caution">
    <text evidence="1">The sequence shown here is derived from an EMBL/GenBank/DDBJ whole genome shotgun (WGS) entry which is preliminary data.</text>
</comment>
<reference evidence="1 2" key="1">
    <citation type="journal article" date="2019" name="Genome Biol. Evol.">
        <title>Insights into the evolution of the New World diploid cottons (Gossypium, subgenus Houzingenia) based on genome sequencing.</title>
        <authorList>
            <person name="Grover C.E."/>
            <person name="Arick M.A. 2nd"/>
            <person name="Thrash A."/>
            <person name="Conover J.L."/>
            <person name="Sanders W.S."/>
            <person name="Peterson D.G."/>
            <person name="Frelichowski J.E."/>
            <person name="Scheffler J.A."/>
            <person name="Scheffler B.E."/>
            <person name="Wendel J.F."/>
        </authorList>
    </citation>
    <scope>NUCLEOTIDE SEQUENCE [LARGE SCALE GENOMIC DNA]</scope>
    <source>
        <strain evidence="1">8</strain>
        <tissue evidence="1">Leaf</tissue>
    </source>
</reference>
<sequence length="73" mass="7876">MRISREQNNHGKTGNREGILGSRFHALSLNIDDRGSDLGKGENFSALNKKGKEIINIDVGKDTAGGKSLMLGH</sequence>
<feature type="non-terminal residue" evidence="1">
    <location>
        <position position="73"/>
    </location>
</feature>